<proteinExistence type="predicted"/>
<sequence>MEALAELRASQDAPAALQACEALSCALLPSDAPPSELFDECSFDLFPALLRAAAWRLCRPVASALLFRMAELASPRELYCLEMEAFALHPAPQSQLLLLRLLAATLPQIRRRRSEFLVGCLRSLRSRFLDTWPATEWAEGAVDDDDEPVPSSQLFDALDGVVAPLAADAADEPADSAHHAREAVLRFYWQLLLLTCTTAGLEDASARVLALLDSCAIRLPATQLQLLSRLPAATPAGEAEPPPSKGAEVPHSEEAEEQAATRRSAMGMALHLHNLYASSPPPGADALRQQLAAMDATSRLSLAARAAPLLLRQPALAARGNALLLAAIEAWLPHPPTGPRPPPATPPAPSLDREASAAFEACAHALAGHMARHPEQRERAHAHHTLQTLLWVWAPVERRRVIRELIDSCPYANAVALLITRLKDEHLFEKEAAARVASPVEAEAAFDAAALLLVLEPLLTGFAAAESDPLATVDSLMATLNLTRFVLADKNATLDQGTLRRLRCSRLEPLDLHLRRCMDSMWSRMQDMERGCGQDESSNVELTSMRTDFTHLHLAAEIAQRAIEMCKG</sequence>
<dbReference type="PANTHER" id="PTHR15430">
    <property type="entry name" value="GLOMULIN"/>
    <property type="match status" value="1"/>
</dbReference>
<dbReference type="Pfam" id="PF08568">
    <property type="entry name" value="Kinetochor_Ybp2"/>
    <property type="match status" value="1"/>
</dbReference>
<gene>
    <name evidence="2" type="ORF">AB1Y20_009790</name>
</gene>
<accession>A0AB34K593</accession>
<evidence type="ECO:0000313" key="2">
    <source>
        <dbReference type="EMBL" id="KAL1528443.1"/>
    </source>
</evidence>
<protein>
    <submittedName>
        <fullName evidence="2">Uncharacterized protein</fullName>
    </submittedName>
</protein>
<dbReference type="PANTHER" id="PTHR15430:SF1">
    <property type="entry name" value="GLOMULIN"/>
    <property type="match status" value="1"/>
</dbReference>
<dbReference type="InterPro" id="IPR013877">
    <property type="entry name" value="YAP-bd/ALF4/Glomulin"/>
</dbReference>
<dbReference type="GO" id="GO:0055105">
    <property type="term" value="F:ubiquitin-protein transferase inhibitor activity"/>
    <property type="evidence" value="ECO:0007669"/>
    <property type="project" value="TreeGrafter"/>
</dbReference>
<evidence type="ECO:0000256" key="1">
    <source>
        <dbReference type="SAM" id="MobiDB-lite"/>
    </source>
</evidence>
<comment type="caution">
    <text evidence="2">The sequence shown here is derived from an EMBL/GenBank/DDBJ whole genome shotgun (WGS) entry which is preliminary data.</text>
</comment>
<feature type="region of interest" description="Disordered" evidence="1">
    <location>
        <begin position="233"/>
        <end position="262"/>
    </location>
</feature>
<dbReference type="Proteomes" id="UP001515480">
    <property type="component" value="Unassembled WGS sequence"/>
</dbReference>
<organism evidence="2 3">
    <name type="scientific">Prymnesium parvum</name>
    <name type="common">Toxic golden alga</name>
    <dbReference type="NCBI Taxonomy" id="97485"/>
    <lineage>
        <taxon>Eukaryota</taxon>
        <taxon>Haptista</taxon>
        <taxon>Haptophyta</taxon>
        <taxon>Prymnesiophyceae</taxon>
        <taxon>Prymnesiales</taxon>
        <taxon>Prymnesiaceae</taxon>
        <taxon>Prymnesium</taxon>
    </lineage>
</organism>
<dbReference type="GO" id="GO:0005737">
    <property type="term" value="C:cytoplasm"/>
    <property type="evidence" value="ECO:0007669"/>
    <property type="project" value="TreeGrafter"/>
</dbReference>
<name>A0AB34K593_PRYPA</name>
<keyword evidence="3" id="KW-1185">Reference proteome</keyword>
<dbReference type="InterPro" id="IPR019516">
    <property type="entry name" value="Glomulin/ALF4"/>
</dbReference>
<reference evidence="2 3" key="1">
    <citation type="journal article" date="2024" name="Science">
        <title>Giant polyketide synthase enzymes in the biosynthesis of giant marine polyether toxins.</title>
        <authorList>
            <person name="Fallon T.R."/>
            <person name="Shende V.V."/>
            <person name="Wierzbicki I.H."/>
            <person name="Pendleton A.L."/>
            <person name="Watervoot N.F."/>
            <person name="Auber R.P."/>
            <person name="Gonzalez D.J."/>
            <person name="Wisecaver J.H."/>
            <person name="Moore B.S."/>
        </authorList>
    </citation>
    <scope>NUCLEOTIDE SEQUENCE [LARGE SCALE GENOMIC DNA]</scope>
    <source>
        <strain evidence="2 3">12B1</strain>
    </source>
</reference>
<dbReference type="EMBL" id="JBGBPQ010000002">
    <property type="protein sequence ID" value="KAL1528443.1"/>
    <property type="molecule type" value="Genomic_DNA"/>
</dbReference>
<evidence type="ECO:0000313" key="3">
    <source>
        <dbReference type="Proteomes" id="UP001515480"/>
    </source>
</evidence>
<dbReference type="AlphaFoldDB" id="A0AB34K593"/>